<feature type="region of interest" description="Disordered" evidence="1">
    <location>
        <begin position="157"/>
        <end position="182"/>
    </location>
</feature>
<dbReference type="EMBL" id="KB908482">
    <property type="protein sequence ID" value="EOA90870.1"/>
    <property type="molecule type" value="Genomic_DNA"/>
</dbReference>
<accession>R0J1K9</accession>
<dbReference type="Proteomes" id="UP000016935">
    <property type="component" value="Unassembled WGS sequence"/>
</dbReference>
<evidence type="ECO:0000256" key="1">
    <source>
        <dbReference type="SAM" id="MobiDB-lite"/>
    </source>
</evidence>
<dbReference type="CDD" id="cd00167">
    <property type="entry name" value="SANT"/>
    <property type="match status" value="1"/>
</dbReference>
<dbReference type="OrthoDB" id="3562657at2759"/>
<feature type="region of interest" description="Disordered" evidence="1">
    <location>
        <begin position="306"/>
        <end position="369"/>
    </location>
</feature>
<dbReference type="HOGENOM" id="CLU_027080_0_0_1"/>
<organism evidence="3 4">
    <name type="scientific">Exserohilum turcicum (strain 28A)</name>
    <name type="common">Northern leaf blight fungus</name>
    <name type="synonym">Setosphaeria turcica</name>
    <dbReference type="NCBI Taxonomy" id="671987"/>
    <lineage>
        <taxon>Eukaryota</taxon>
        <taxon>Fungi</taxon>
        <taxon>Dikarya</taxon>
        <taxon>Ascomycota</taxon>
        <taxon>Pezizomycotina</taxon>
        <taxon>Dothideomycetes</taxon>
        <taxon>Pleosporomycetidae</taxon>
        <taxon>Pleosporales</taxon>
        <taxon>Pleosporineae</taxon>
        <taxon>Pleosporaceae</taxon>
        <taxon>Exserohilum</taxon>
    </lineage>
</organism>
<dbReference type="Gene3D" id="1.10.10.60">
    <property type="entry name" value="Homeodomain-like"/>
    <property type="match status" value="1"/>
</dbReference>
<sequence>MRTGSYLESESNLPAVPQQTLQVQTTSHVEDVEGIDSEKCDLFGLDHTIGTHELVMGDSHYQLPRQLCDERVIDQATLGLGLDESFHGDGRDLHSVTESNAIGNHYNGSTNSQDKSHYLTTANCRDHAKQRSDLYTAAEYAFSTEDIEDNYHKRLTVEEETSSSIPSVVKRSSKCQKRSHRSSVDDTITTLEAVPNVVLDLELDHSHPSKRQRMAERQVLSPIIEPTYTPEPTPLHLCDQASDISTSDGYIASPPSAGHEEDCTISLALPLIDFCDEEHRDGTHVQGTVKERRQAQEHIALPKGLNLGENVNRGSGRRGVSRKGSSSKNREVYGKKSSHSEACDIPLSRSSPRSHRAWTPDIGRRPSNTALRNLDYNAVPTKPPQQIELSQPQQDSILERFDINTEPQACFPGSNPPGATAEDVINVNYRSGFSMSCQITDLTLCAIPNDSSVVSVILRHCDPGSLLDLVALGHKILGEQGKIIRMTQLSPDSWVLLGYRCNSSGADLCNRGGSKANWMSSAYDDVASHGTDRSKDGYDEEDENEEEDARGHSKRTHTKWRKSEELLLLSLKDEQGMEWEEIYQRFPNRSKGAVKLRYYTLKKQS</sequence>
<feature type="compositionally biased region" description="Basic residues" evidence="1">
    <location>
        <begin position="171"/>
        <end position="181"/>
    </location>
</feature>
<feature type="compositionally biased region" description="Basic and acidic residues" evidence="1">
    <location>
        <begin position="328"/>
        <end position="342"/>
    </location>
</feature>
<evidence type="ECO:0000313" key="4">
    <source>
        <dbReference type="Proteomes" id="UP000016935"/>
    </source>
</evidence>
<dbReference type="AlphaFoldDB" id="R0J1K9"/>
<keyword evidence="4" id="KW-1185">Reference proteome</keyword>
<dbReference type="InterPro" id="IPR009057">
    <property type="entry name" value="Homeodomain-like_sf"/>
</dbReference>
<dbReference type="SMART" id="SM00717">
    <property type="entry name" value="SANT"/>
    <property type="match status" value="1"/>
</dbReference>
<dbReference type="SUPFAM" id="SSF46689">
    <property type="entry name" value="Homeodomain-like"/>
    <property type="match status" value="1"/>
</dbReference>
<dbReference type="GeneID" id="19399915"/>
<dbReference type="STRING" id="671987.R0J1K9"/>
<gene>
    <name evidence="3" type="ORF">SETTUDRAFT_166763</name>
</gene>
<dbReference type="PROSITE" id="PS50090">
    <property type="entry name" value="MYB_LIKE"/>
    <property type="match status" value="1"/>
</dbReference>
<evidence type="ECO:0000313" key="3">
    <source>
        <dbReference type="EMBL" id="EOA90870.1"/>
    </source>
</evidence>
<name>R0J1K9_EXST2</name>
<protein>
    <recommendedName>
        <fullName evidence="2">Myb-like domain-containing protein</fullName>
    </recommendedName>
</protein>
<dbReference type="RefSeq" id="XP_008021581.1">
    <property type="nucleotide sequence ID" value="XM_008023390.1"/>
</dbReference>
<evidence type="ECO:0000259" key="2">
    <source>
        <dbReference type="PROSITE" id="PS50090"/>
    </source>
</evidence>
<feature type="domain" description="Myb-like" evidence="2">
    <location>
        <begin position="552"/>
        <end position="602"/>
    </location>
</feature>
<dbReference type="InterPro" id="IPR001005">
    <property type="entry name" value="SANT/Myb"/>
</dbReference>
<proteinExistence type="predicted"/>
<reference evidence="3 4" key="1">
    <citation type="journal article" date="2012" name="PLoS Pathog.">
        <title>Diverse lifestyles and strategies of plant pathogenesis encoded in the genomes of eighteen Dothideomycetes fungi.</title>
        <authorList>
            <person name="Ohm R.A."/>
            <person name="Feau N."/>
            <person name="Henrissat B."/>
            <person name="Schoch C.L."/>
            <person name="Horwitz B.A."/>
            <person name="Barry K.W."/>
            <person name="Condon B.J."/>
            <person name="Copeland A.C."/>
            <person name="Dhillon B."/>
            <person name="Glaser F."/>
            <person name="Hesse C.N."/>
            <person name="Kosti I."/>
            <person name="LaButti K."/>
            <person name="Lindquist E.A."/>
            <person name="Lucas S."/>
            <person name="Salamov A.A."/>
            <person name="Bradshaw R.E."/>
            <person name="Ciuffetti L."/>
            <person name="Hamelin R.C."/>
            <person name="Kema G.H.J."/>
            <person name="Lawrence C."/>
            <person name="Scott J.A."/>
            <person name="Spatafora J.W."/>
            <person name="Turgeon B.G."/>
            <person name="de Wit P.J.G.M."/>
            <person name="Zhong S."/>
            <person name="Goodwin S.B."/>
            <person name="Grigoriev I.V."/>
        </authorList>
    </citation>
    <scope>NUCLEOTIDE SEQUENCE [LARGE SCALE GENOMIC DNA]</scope>
    <source>
        <strain evidence="4">28A</strain>
    </source>
</reference>
<feature type="compositionally biased region" description="Basic and acidic residues" evidence="1">
    <location>
        <begin position="527"/>
        <end position="537"/>
    </location>
</feature>
<feature type="region of interest" description="Disordered" evidence="1">
    <location>
        <begin position="527"/>
        <end position="559"/>
    </location>
</feature>
<feature type="compositionally biased region" description="Acidic residues" evidence="1">
    <location>
        <begin position="538"/>
        <end position="548"/>
    </location>
</feature>
<reference evidence="3 4" key="2">
    <citation type="journal article" date="2013" name="PLoS Genet.">
        <title>Comparative genome structure, secondary metabolite, and effector coding capacity across Cochliobolus pathogens.</title>
        <authorList>
            <person name="Condon B.J."/>
            <person name="Leng Y."/>
            <person name="Wu D."/>
            <person name="Bushley K.E."/>
            <person name="Ohm R.A."/>
            <person name="Otillar R."/>
            <person name="Martin J."/>
            <person name="Schackwitz W."/>
            <person name="Grimwood J."/>
            <person name="MohdZainudin N."/>
            <person name="Xue C."/>
            <person name="Wang R."/>
            <person name="Manning V.A."/>
            <person name="Dhillon B."/>
            <person name="Tu Z.J."/>
            <person name="Steffenson B.J."/>
            <person name="Salamov A."/>
            <person name="Sun H."/>
            <person name="Lowry S."/>
            <person name="LaButti K."/>
            <person name="Han J."/>
            <person name="Copeland A."/>
            <person name="Lindquist E."/>
            <person name="Barry K."/>
            <person name="Schmutz J."/>
            <person name="Baker S.E."/>
            <person name="Ciuffetti L.M."/>
            <person name="Grigoriev I.V."/>
            <person name="Zhong S."/>
            <person name="Turgeon B.G."/>
        </authorList>
    </citation>
    <scope>NUCLEOTIDE SEQUENCE [LARGE SCALE GENOMIC DNA]</scope>
    <source>
        <strain evidence="4">28A</strain>
    </source>
</reference>